<evidence type="ECO:0000313" key="10">
    <source>
        <dbReference type="Proteomes" id="UP000295674"/>
    </source>
</evidence>
<feature type="transmembrane region" description="Helical" evidence="7">
    <location>
        <begin position="160"/>
        <end position="182"/>
    </location>
</feature>
<name>A0A4R4VC59_9PSEU</name>
<keyword evidence="5 7" id="KW-1133">Transmembrane helix</keyword>
<feature type="domain" description="Major facilitator superfamily (MFS) profile" evidence="8">
    <location>
        <begin position="22"/>
        <end position="437"/>
    </location>
</feature>
<feature type="transmembrane region" description="Helical" evidence="7">
    <location>
        <begin position="380"/>
        <end position="405"/>
    </location>
</feature>
<dbReference type="EMBL" id="SMKS01000045">
    <property type="protein sequence ID" value="TDD02792.1"/>
    <property type="molecule type" value="Genomic_DNA"/>
</dbReference>
<feature type="transmembrane region" description="Helical" evidence="7">
    <location>
        <begin position="95"/>
        <end position="113"/>
    </location>
</feature>
<feature type="transmembrane region" description="Helical" evidence="7">
    <location>
        <begin position="289"/>
        <end position="307"/>
    </location>
</feature>
<evidence type="ECO:0000256" key="6">
    <source>
        <dbReference type="ARBA" id="ARBA00023136"/>
    </source>
</evidence>
<evidence type="ECO:0000256" key="5">
    <source>
        <dbReference type="ARBA" id="ARBA00022989"/>
    </source>
</evidence>
<gene>
    <name evidence="9" type="ORF">E1181_21925</name>
</gene>
<evidence type="ECO:0000256" key="4">
    <source>
        <dbReference type="ARBA" id="ARBA00022692"/>
    </source>
</evidence>
<feature type="transmembrane region" description="Helical" evidence="7">
    <location>
        <begin position="119"/>
        <end position="139"/>
    </location>
</feature>
<reference evidence="9 10" key="1">
    <citation type="submission" date="2019-03" db="EMBL/GenBank/DDBJ databases">
        <title>Draft genome sequences of novel Actinobacteria.</title>
        <authorList>
            <person name="Sahin N."/>
            <person name="Ay H."/>
            <person name="Saygin H."/>
        </authorList>
    </citation>
    <scope>NUCLEOTIDE SEQUENCE [LARGE SCALE GENOMIC DNA]</scope>
    <source>
        <strain evidence="9 10">16K309</strain>
    </source>
</reference>
<dbReference type="PANTHER" id="PTHR43045:SF1">
    <property type="entry name" value="SHIKIMATE TRANSPORTER"/>
    <property type="match status" value="1"/>
</dbReference>
<evidence type="ECO:0000256" key="3">
    <source>
        <dbReference type="ARBA" id="ARBA00022475"/>
    </source>
</evidence>
<organism evidence="9 10">
    <name type="scientific">Saccharopolyspora terrae</name>
    <dbReference type="NCBI Taxonomy" id="2530384"/>
    <lineage>
        <taxon>Bacteria</taxon>
        <taxon>Bacillati</taxon>
        <taxon>Actinomycetota</taxon>
        <taxon>Actinomycetes</taxon>
        <taxon>Pseudonocardiales</taxon>
        <taxon>Pseudonocardiaceae</taxon>
        <taxon>Saccharopolyspora</taxon>
    </lineage>
</organism>
<dbReference type="GO" id="GO:0005886">
    <property type="term" value="C:plasma membrane"/>
    <property type="evidence" value="ECO:0007669"/>
    <property type="project" value="UniProtKB-SubCell"/>
</dbReference>
<evidence type="ECO:0000313" key="9">
    <source>
        <dbReference type="EMBL" id="TDD02792.1"/>
    </source>
</evidence>
<feature type="transmembrane region" description="Helical" evidence="7">
    <location>
        <begin position="345"/>
        <end position="368"/>
    </location>
</feature>
<keyword evidence="3" id="KW-1003">Cell membrane</keyword>
<dbReference type="Proteomes" id="UP000295674">
    <property type="component" value="Unassembled WGS sequence"/>
</dbReference>
<comment type="caution">
    <text evidence="9">The sequence shown here is derived from an EMBL/GenBank/DDBJ whole genome shotgun (WGS) entry which is preliminary data.</text>
</comment>
<sequence>MTETGSARTHSPPARTGEAARVVLSSYLGSTLEYYDFLLYGTAASLVFGPVFFSGLSPAAATIASLGTFAAGYLARPLGGVVFGHFGDLIGRKKMLVLSMAIMGVASCLIGLIPPASMIGSWGAIALVTLRVLQGVAIGGEWGGAALMALEHAEPERRGFLAAFTNAGAPTGALLGTLAMSGAALLPSEDFLSWGWRVPFLVSAVMLALGLYVRSKVSESPVFRAAAERAAREQADRKKTAPPIFVVLRRPRTVVFSALACIASFGMQTAFTTFAITYAIKHGGVKSEVLLGFAVGQFCAIFLVLGYARLSDRIGRRPVMLGGLAGMVVLVYPLFMLLAQGTLAAAAFAFIGYTLCQSATYGPVAAYISEQFGTRSRYTGASLGYQLATLVGAGFTPVILASLFASAGGSILPVGMFIIGLCLVSAVFILLAGESKDNDLDAVGGR</sequence>
<dbReference type="CDD" id="cd17369">
    <property type="entry name" value="MFS_ShiA_like"/>
    <property type="match status" value="1"/>
</dbReference>
<feature type="transmembrane region" description="Helical" evidence="7">
    <location>
        <begin position="254"/>
        <end position="277"/>
    </location>
</feature>
<accession>A0A4R4VC59</accession>
<feature type="transmembrane region" description="Helical" evidence="7">
    <location>
        <begin position="194"/>
        <end position="213"/>
    </location>
</feature>
<dbReference type="Pfam" id="PF07690">
    <property type="entry name" value="MFS_1"/>
    <property type="match status" value="1"/>
</dbReference>
<dbReference type="OrthoDB" id="8953821at2"/>
<protein>
    <submittedName>
        <fullName evidence="9">MFS transporter</fullName>
    </submittedName>
</protein>
<proteinExistence type="predicted"/>
<dbReference type="InterPro" id="IPR020846">
    <property type="entry name" value="MFS_dom"/>
</dbReference>
<feature type="transmembrane region" description="Helical" evidence="7">
    <location>
        <begin position="59"/>
        <end position="83"/>
    </location>
</feature>
<comment type="subcellular location">
    <subcellularLocation>
        <location evidence="1">Cell membrane</location>
        <topology evidence="1">Multi-pass membrane protein</topology>
    </subcellularLocation>
</comment>
<feature type="transmembrane region" description="Helical" evidence="7">
    <location>
        <begin position="34"/>
        <end position="53"/>
    </location>
</feature>
<feature type="transmembrane region" description="Helical" evidence="7">
    <location>
        <begin position="411"/>
        <end position="432"/>
    </location>
</feature>
<evidence type="ECO:0000256" key="1">
    <source>
        <dbReference type="ARBA" id="ARBA00004651"/>
    </source>
</evidence>
<dbReference type="AlphaFoldDB" id="A0A4R4VC59"/>
<evidence type="ECO:0000256" key="2">
    <source>
        <dbReference type="ARBA" id="ARBA00022448"/>
    </source>
</evidence>
<evidence type="ECO:0000256" key="7">
    <source>
        <dbReference type="SAM" id="Phobius"/>
    </source>
</evidence>
<dbReference type="InterPro" id="IPR011701">
    <property type="entry name" value="MFS"/>
</dbReference>
<keyword evidence="6 7" id="KW-0472">Membrane</keyword>
<dbReference type="InterPro" id="IPR036259">
    <property type="entry name" value="MFS_trans_sf"/>
</dbReference>
<dbReference type="SUPFAM" id="SSF103473">
    <property type="entry name" value="MFS general substrate transporter"/>
    <property type="match status" value="1"/>
</dbReference>
<dbReference type="PROSITE" id="PS50850">
    <property type="entry name" value="MFS"/>
    <property type="match status" value="1"/>
</dbReference>
<evidence type="ECO:0000259" key="8">
    <source>
        <dbReference type="PROSITE" id="PS50850"/>
    </source>
</evidence>
<keyword evidence="2" id="KW-0813">Transport</keyword>
<keyword evidence="10" id="KW-1185">Reference proteome</keyword>
<dbReference type="GO" id="GO:0022857">
    <property type="term" value="F:transmembrane transporter activity"/>
    <property type="evidence" value="ECO:0007669"/>
    <property type="project" value="InterPro"/>
</dbReference>
<keyword evidence="4 7" id="KW-0812">Transmembrane</keyword>
<feature type="transmembrane region" description="Helical" evidence="7">
    <location>
        <begin position="319"/>
        <end position="339"/>
    </location>
</feature>
<dbReference type="PANTHER" id="PTHR43045">
    <property type="entry name" value="SHIKIMATE TRANSPORTER"/>
    <property type="match status" value="1"/>
</dbReference>
<dbReference type="Gene3D" id="1.20.1250.20">
    <property type="entry name" value="MFS general substrate transporter like domains"/>
    <property type="match status" value="2"/>
</dbReference>